<evidence type="ECO:0000313" key="3">
    <source>
        <dbReference type="EMBL" id="TXN27944.1"/>
    </source>
</evidence>
<proteinExistence type="predicted"/>
<dbReference type="CDD" id="cd00085">
    <property type="entry name" value="HNHc"/>
    <property type="match status" value="1"/>
</dbReference>
<dbReference type="AlphaFoldDB" id="A0A5C8UJN8"/>
<protein>
    <submittedName>
        <fullName evidence="3">DUF222 domain-containing protein</fullName>
    </submittedName>
</protein>
<dbReference type="EMBL" id="VRMG01000018">
    <property type="protein sequence ID" value="TXN27944.1"/>
    <property type="molecule type" value="Genomic_DNA"/>
</dbReference>
<dbReference type="Proteomes" id="UP000321379">
    <property type="component" value="Unassembled WGS sequence"/>
</dbReference>
<evidence type="ECO:0000313" key="4">
    <source>
        <dbReference type="Proteomes" id="UP000321379"/>
    </source>
</evidence>
<dbReference type="InterPro" id="IPR003870">
    <property type="entry name" value="DUF222"/>
</dbReference>
<dbReference type="Pfam" id="PF02720">
    <property type="entry name" value="DUF222"/>
    <property type="match status" value="1"/>
</dbReference>
<organism evidence="3 4">
    <name type="scientific">Lacisediminihabitans profunda</name>
    <dbReference type="NCBI Taxonomy" id="2594790"/>
    <lineage>
        <taxon>Bacteria</taxon>
        <taxon>Bacillati</taxon>
        <taxon>Actinomycetota</taxon>
        <taxon>Actinomycetes</taxon>
        <taxon>Micrococcales</taxon>
        <taxon>Microbacteriaceae</taxon>
        <taxon>Lacisediminihabitans</taxon>
    </lineage>
</organism>
<sequence length="444" mass="47068">METLPESLIRTAASVAALGGLVVDFAPLTDGELRSASELVGSLVGIGNRYAAMIAAETAHRSRPELGRSGMAATAGYLSAAQMVQATQGISHRDAMKLIEVGTLIARAEAGIEDSTSAAQPSPSGRSAAQGSEEDSDAPLWQFPLVAALNSGALSIDGADSVRRALGEVDAAVTLAQLTAAAEELVAGAAGVTPEALSRRARQLRDRLDEQGIARREKQRDDLRSVRMWTDANGMHCGFWRLAPEDGLIVATAFDALMSPRRGGPRFVHPDAVQAAEDLRSDTRTREQIAADGLVGMIRLAVDADPTVMHGARRPAVRVIVTGAHLSARTGHGRLEGHADPVPMSTVERHVCDTGTIALGFDDDGQCVNVGRTQRLFTERQRIGMAVRDGGCMAPGCDRPPSWCEAHHIDNWHRDHGNTDIADGTNCKCHPNEACAMGYLPCAE</sequence>
<dbReference type="InterPro" id="IPR003615">
    <property type="entry name" value="HNH_nuc"/>
</dbReference>
<feature type="region of interest" description="Disordered" evidence="1">
    <location>
        <begin position="113"/>
        <end position="135"/>
    </location>
</feature>
<feature type="compositionally biased region" description="Polar residues" evidence="1">
    <location>
        <begin position="114"/>
        <end position="130"/>
    </location>
</feature>
<evidence type="ECO:0000259" key="2">
    <source>
        <dbReference type="Pfam" id="PF02720"/>
    </source>
</evidence>
<accession>A0A5C8UJN8</accession>
<reference evidence="3 4" key="1">
    <citation type="submission" date="2019-08" db="EMBL/GenBank/DDBJ databases">
        <title>Bacterial whole genome sequence for Glaciihabitans sp. CHu50b-6-2.</title>
        <authorList>
            <person name="Jin L."/>
        </authorList>
    </citation>
    <scope>NUCLEOTIDE SEQUENCE [LARGE SCALE GENOMIC DNA]</scope>
    <source>
        <strain evidence="3 4">CHu50b-6-2</strain>
    </source>
</reference>
<keyword evidence="4" id="KW-1185">Reference proteome</keyword>
<evidence type="ECO:0000256" key="1">
    <source>
        <dbReference type="SAM" id="MobiDB-lite"/>
    </source>
</evidence>
<feature type="domain" description="DUF222" evidence="2">
    <location>
        <begin position="60"/>
        <end position="389"/>
    </location>
</feature>
<name>A0A5C8UJN8_9MICO</name>
<comment type="caution">
    <text evidence="3">The sequence shown here is derived from an EMBL/GenBank/DDBJ whole genome shotgun (WGS) entry which is preliminary data.</text>
</comment>
<dbReference type="RefSeq" id="WP_147785209.1">
    <property type="nucleotide sequence ID" value="NZ_VRMG01000018.1"/>
</dbReference>
<gene>
    <name evidence="3" type="ORF">FVP33_18650</name>
</gene>